<sequence length="303" mass="34214">MFLKTRIPSLLYGGTERVMWYLGNELVKMGHSVTFLANEGSSCDFAKVLIYDPGLALEDQIPADTDIVHVNDDYFTEDISKPFIVTIHGNPETETPPKNAVFVSKNHAERYASDSYVYNGLDWNAYQKPNLESQRSYFHFLGNAAWKVKNVKGAISIISKSKTEKLYVMGGTRWHPNTFTFSNKISFLGMVDDVKKAQVMNHSKGLLFPVTWNEPFGLAIIESLFYGCPVFGSTYGSLPELVREDVGLLSNSEEELSRAILNADSFSKSRCNEYVVEAFNSRKMALAYLEKYEAVLNRTQPVY</sequence>
<dbReference type="PANTHER" id="PTHR12526">
    <property type="entry name" value="GLYCOSYLTRANSFERASE"/>
    <property type="match status" value="1"/>
</dbReference>
<accession>A0A972FTV1</accession>
<name>A0A972FTV1_9FLAO</name>
<proteinExistence type="predicted"/>
<dbReference type="EMBL" id="JAAMPU010000105">
    <property type="protein sequence ID" value="NMH28388.1"/>
    <property type="molecule type" value="Genomic_DNA"/>
</dbReference>
<dbReference type="Gene3D" id="3.40.50.2000">
    <property type="entry name" value="Glycogen Phosphorylase B"/>
    <property type="match status" value="2"/>
</dbReference>
<evidence type="ECO:0000313" key="1">
    <source>
        <dbReference type="EMBL" id="NMH28388.1"/>
    </source>
</evidence>
<dbReference type="SUPFAM" id="SSF53756">
    <property type="entry name" value="UDP-Glycosyltransferase/glycogen phosphorylase"/>
    <property type="match status" value="1"/>
</dbReference>
<dbReference type="PANTHER" id="PTHR12526:SF595">
    <property type="entry name" value="BLL5217 PROTEIN"/>
    <property type="match status" value="1"/>
</dbReference>
<dbReference type="Proteomes" id="UP000712080">
    <property type="component" value="Unassembled WGS sequence"/>
</dbReference>
<gene>
    <name evidence="1" type="ORF">G6047_10120</name>
</gene>
<keyword evidence="2" id="KW-1185">Reference proteome</keyword>
<comment type="caution">
    <text evidence="1">The sequence shown here is derived from an EMBL/GenBank/DDBJ whole genome shotgun (WGS) entry which is preliminary data.</text>
</comment>
<organism evidence="1 2">
    <name type="scientific">Flavobacterium silvaticum</name>
    <dbReference type="NCBI Taxonomy" id="1852020"/>
    <lineage>
        <taxon>Bacteria</taxon>
        <taxon>Pseudomonadati</taxon>
        <taxon>Bacteroidota</taxon>
        <taxon>Flavobacteriia</taxon>
        <taxon>Flavobacteriales</taxon>
        <taxon>Flavobacteriaceae</taxon>
        <taxon>Flavobacterium</taxon>
    </lineage>
</organism>
<dbReference type="AlphaFoldDB" id="A0A972FTV1"/>
<reference evidence="1" key="1">
    <citation type="submission" date="2020-02" db="EMBL/GenBank/DDBJ databases">
        <title>Flavobacterium sp. genome.</title>
        <authorList>
            <person name="Jung H.S."/>
            <person name="Baek J.H."/>
            <person name="Jeon C.O."/>
        </authorList>
    </citation>
    <scope>NUCLEOTIDE SEQUENCE</scope>
    <source>
        <strain evidence="1">SE-s28</strain>
    </source>
</reference>
<protein>
    <submittedName>
        <fullName evidence="1">Glycosyltransferase family 4 protein</fullName>
    </submittedName>
</protein>
<evidence type="ECO:0000313" key="2">
    <source>
        <dbReference type="Proteomes" id="UP000712080"/>
    </source>
</evidence>
<dbReference type="Pfam" id="PF13692">
    <property type="entry name" value="Glyco_trans_1_4"/>
    <property type="match status" value="1"/>
</dbReference>